<dbReference type="InParanoid" id="A0A2R5GLW6"/>
<dbReference type="Proteomes" id="UP000241890">
    <property type="component" value="Unassembled WGS sequence"/>
</dbReference>
<evidence type="ECO:0000256" key="3">
    <source>
        <dbReference type="ARBA" id="ARBA00022737"/>
    </source>
</evidence>
<feature type="compositionally biased region" description="Polar residues" evidence="6">
    <location>
        <begin position="707"/>
        <end position="718"/>
    </location>
</feature>
<sequence>MMSDRMASWLSQKTQGHVEMDENGVPIMSPTSVRALCLKNQGYECEEINDKLYLHFQGFKKIGGLEKYTGVKCLYLESNGIDEVSGLGHLTELRCLYLQQNLIRSIAPPAFQGLECLVTLDVSGNLLQSLEGLACLPALETLNAAKNRLSVAASTEELTACPMLTSVDLRGNTIEDGEALLDVLARVPKLSAMYLQGNPCVRSLKHYRKAIVARFEKLTYLDERPVDAKEKTFARAWASGGQESEAAARQEWKANEAEKARARVASWKEFQQRAAADREAEIAAAKAAGLPIPQPKSFVSYRTVDSAEEDQRQDRRRALALAEAEAERQAVLGHGIQMMGMDFARETAERNGSSFAPEEPPVPPVAESSIPEATPLADAESSTLEATSLAEAKSSTFEASEGNASDISTTPPPHGKADGNEQSAPETVAVKNEHSASEAVVAENEFPGEETKTSLEETEDGVSEVALQQDRSEEELAREKLIQESLKLHYARKEMPETDGEAQQVLAASENSLVSGEKETREAVKEDTSKAALHEAATCDFDLPLVQKCVRESLFDFGAAAAAYTAKSGLEMDATQCRLAFVQSQKKSAPPGPPSKTTQTAIVKESPSQDIQTDAVGEALAVGRPMPKVQIQAPAQLPSFSDFDQDEDDPVTSTSSDAGPECIITEDSKEGENEDTRGNRDDRGNVSGEKDTFAKRLTRFDILKSLHGNTNHPLNAATSDLAADSYFEDMD</sequence>
<feature type="region of interest" description="Disordered" evidence="6">
    <location>
        <begin position="706"/>
        <end position="731"/>
    </location>
</feature>
<dbReference type="AlphaFoldDB" id="A0A2R5GLW6"/>
<dbReference type="Pfam" id="PF14580">
    <property type="entry name" value="LRR_9"/>
    <property type="match status" value="1"/>
</dbReference>
<evidence type="ECO:0000313" key="7">
    <source>
        <dbReference type="EMBL" id="GBG29623.1"/>
    </source>
</evidence>
<dbReference type="InterPro" id="IPR032675">
    <property type="entry name" value="LRR_dom_sf"/>
</dbReference>
<comment type="caution">
    <text evidence="7">The sequence shown here is derived from an EMBL/GenBank/DDBJ whole genome shotgun (WGS) entry which is preliminary data.</text>
</comment>
<feature type="region of interest" description="Disordered" evidence="6">
    <location>
        <begin position="639"/>
        <end position="692"/>
    </location>
</feature>
<evidence type="ECO:0000256" key="6">
    <source>
        <dbReference type="SAM" id="MobiDB-lite"/>
    </source>
</evidence>
<dbReference type="SMART" id="SM00365">
    <property type="entry name" value="LRR_SD22"/>
    <property type="match status" value="3"/>
</dbReference>
<dbReference type="InterPro" id="IPR050576">
    <property type="entry name" value="Cilia_flagella_integrity"/>
</dbReference>
<proteinExistence type="predicted"/>
<dbReference type="EMBL" id="BEYU01000061">
    <property type="protein sequence ID" value="GBG29623.1"/>
    <property type="molecule type" value="Genomic_DNA"/>
</dbReference>
<name>A0A2R5GLW6_9STRA</name>
<organism evidence="7 8">
    <name type="scientific">Hondaea fermentalgiana</name>
    <dbReference type="NCBI Taxonomy" id="2315210"/>
    <lineage>
        <taxon>Eukaryota</taxon>
        <taxon>Sar</taxon>
        <taxon>Stramenopiles</taxon>
        <taxon>Bigyra</taxon>
        <taxon>Labyrinthulomycetes</taxon>
        <taxon>Thraustochytrida</taxon>
        <taxon>Thraustochytriidae</taxon>
        <taxon>Hondaea</taxon>
    </lineage>
</organism>
<accession>A0A2R5GLW6</accession>
<dbReference type="SUPFAM" id="SSF52075">
    <property type="entry name" value="Outer arm dynein light chain 1"/>
    <property type="match status" value="1"/>
</dbReference>
<feature type="compositionally biased region" description="Polar residues" evidence="6">
    <location>
        <begin position="595"/>
        <end position="612"/>
    </location>
</feature>
<dbReference type="InterPro" id="IPR003591">
    <property type="entry name" value="Leu-rich_rpt_typical-subtyp"/>
</dbReference>
<feature type="compositionally biased region" description="Polar residues" evidence="6">
    <location>
        <begin position="393"/>
        <end position="409"/>
    </location>
</feature>
<evidence type="ECO:0000256" key="5">
    <source>
        <dbReference type="ARBA" id="ARBA00023273"/>
    </source>
</evidence>
<comment type="subcellular location">
    <subcellularLocation>
        <location evidence="1">Cell projection</location>
        <location evidence="1">Cilium</location>
    </subcellularLocation>
</comment>
<evidence type="ECO:0000256" key="2">
    <source>
        <dbReference type="ARBA" id="ARBA00022614"/>
    </source>
</evidence>
<dbReference type="PANTHER" id="PTHR45973:SF9">
    <property type="entry name" value="LEUCINE-RICH REPEAT-CONTAINING PROTEIN 46"/>
    <property type="match status" value="1"/>
</dbReference>
<keyword evidence="8" id="KW-1185">Reference proteome</keyword>
<evidence type="ECO:0000256" key="1">
    <source>
        <dbReference type="ARBA" id="ARBA00004138"/>
    </source>
</evidence>
<keyword evidence="2" id="KW-0433">Leucine-rich repeat</keyword>
<feature type="region of interest" description="Disordered" evidence="6">
    <location>
        <begin position="583"/>
        <end position="613"/>
    </location>
</feature>
<keyword evidence="4" id="KW-0969">Cilium</keyword>
<dbReference type="InterPro" id="IPR001611">
    <property type="entry name" value="Leu-rich_rpt"/>
</dbReference>
<feature type="compositionally biased region" description="Basic and acidic residues" evidence="6">
    <location>
        <begin position="666"/>
        <end position="692"/>
    </location>
</feature>
<feature type="region of interest" description="Disordered" evidence="6">
    <location>
        <begin position="347"/>
        <end position="474"/>
    </location>
</feature>
<protein>
    <submittedName>
        <fullName evidence="7">Dynein assembly factor 1, axonemal</fullName>
    </submittedName>
</protein>
<evidence type="ECO:0000256" key="4">
    <source>
        <dbReference type="ARBA" id="ARBA00023069"/>
    </source>
</evidence>
<dbReference type="OrthoDB" id="1904536at2759"/>
<keyword evidence="5" id="KW-0966">Cell projection</keyword>
<gene>
    <name evidence="7" type="ORF">FCC1311_058442</name>
</gene>
<dbReference type="PANTHER" id="PTHR45973">
    <property type="entry name" value="PROTEIN PHOSPHATASE 1 REGULATORY SUBUNIT SDS22-RELATED"/>
    <property type="match status" value="1"/>
</dbReference>
<dbReference type="Gene3D" id="3.80.10.10">
    <property type="entry name" value="Ribonuclease Inhibitor"/>
    <property type="match status" value="2"/>
</dbReference>
<dbReference type="SMART" id="SM00369">
    <property type="entry name" value="LRR_TYP"/>
    <property type="match status" value="2"/>
</dbReference>
<evidence type="ECO:0000313" key="8">
    <source>
        <dbReference type="Proteomes" id="UP000241890"/>
    </source>
</evidence>
<keyword evidence="3" id="KW-0677">Repeat</keyword>
<reference evidence="7 8" key="1">
    <citation type="submission" date="2017-12" db="EMBL/GenBank/DDBJ databases">
        <title>Sequencing, de novo assembly and annotation of complete genome of a new Thraustochytrid species, strain FCC1311.</title>
        <authorList>
            <person name="Sedici K."/>
            <person name="Godart F."/>
            <person name="Aiese Cigliano R."/>
            <person name="Sanseverino W."/>
            <person name="Barakat M."/>
            <person name="Ortet P."/>
            <person name="Marechal E."/>
            <person name="Cagnac O."/>
            <person name="Amato A."/>
        </authorList>
    </citation>
    <scope>NUCLEOTIDE SEQUENCE [LARGE SCALE GENOMIC DNA]</scope>
</reference>
<dbReference type="PROSITE" id="PS51450">
    <property type="entry name" value="LRR"/>
    <property type="match status" value="2"/>
</dbReference>